<dbReference type="PANTHER" id="PTHR33946:SF4">
    <property type="entry name" value="COAGULATION FACTOR XI"/>
    <property type="match status" value="1"/>
</dbReference>
<feature type="signal peptide" evidence="4">
    <location>
        <begin position="1"/>
        <end position="22"/>
    </location>
</feature>
<feature type="compositionally biased region" description="Low complexity" evidence="3">
    <location>
        <begin position="807"/>
        <end position="828"/>
    </location>
</feature>
<feature type="compositionally biased region" description="Low complexity" evidence="3">
    <location>
        <begin position="388"/>
        <end position="470"/>
    </location>
</feature>
<feature type="region of interest" description="Disordered" evidence="3">
    <location>
        <begin position="807"/>
        <end position="834"/>
    </location>
</feature>
<protein>
    <recommendedName>
        <fullName evidence="5">Apple domain-containing protein</fullName>
    </recommendedName>
</protein>
<keyword evidence="7" id="KW-1185">Reference proteome</keyword>
<gene>
    <name evidence="6" type="ORF">H0G86_002587</name>
</gene>
<reference evidence="6 7" key="1">
    <citation type="journal article" date="2021" name="BMC Genomics">
        <title>Telomere-to-telomere genome assembly of asparaginase-producing Trichoderma simmonsii.</title>
        <authorList>
            <person name="Chung D."/>
            <person name="Kwon Y.M."/>
            <person name="Yang Y."/>
        </authorList>
    </citation>
    <scope>NUCLEOTIDE SEQUENCE [LARGE SCALE GENOMIC DNA]</scope>
    <source>
        <strain evidence="6 7">GH-Sj1</strain>
    </source>
</reference>
<sequence length="1702" mass="179782">MRSLLAGASVLLLVASKGASNAIPDATSAHELVQRDQIYHAKNGNNFAVESGFDYHGGDYKTITANTFYDCIDACATQPACRAVSFSGKSCYLKSSVNAATANNKVSGAVRVQYLSAPIICPADGSNQVKAIDGRRFTIQCGVDHPHGDITSVLTLDFPNCINLCDKTQGCIAASWRSKTCYLKKSLYPAVVASGVDTAVLSSLLNTPALCPGPSTQQIKETSGRSFTIACDTDYPGGDLTNKLLNSFRDCIAWCDEITGCQAAIYHDGRCWLKNKLMASSKHTTSQAAVLSSLLTTPALCPNQNGKQVKEPSGRSYTISCNSDRPGGDMASKMLRTFGDCITWCDETNGCIAVAYHDGQCWLKKTLMGSSASTNRQVAVLSSKLPQTSAHTASSSTKKSTSTTLRSASASNSISIGSGTSRTTSAHITSSSTQKTMSTTLRSASASNSISTGSGSSRTTSASTTATSTSVPDSPITGYITVVEAPATSLSRRSVKYIGFDNLFGQAYDDETNASLVTFHSNGTIEYNAVLVSGVSADTRVVLGLSSGGTNALSTWKRDEFGNALIIGSTGFCLGSDRDIIVQTAASSPATCNPVYLVIVPSLPDSCTSGSANVTLTPQPNGDIDRASNAVLTPSSSVTLNYAEIHGTQVAVMDLSMKAGMLAVVLANSNKIISTACTASSLVITLSDSTSAADILASIPDTGTVLITSSATCNDENAYGFWLLGGRADPSEAGSKLSFKAVQKRISDVSTLAVIQYGIVDNSKATFTTTTTGAPTAPTEPAASCAITNTAGTSTMSGHSGISASASASATATHSGSSITHTATSTGSDHPLATSLSDLTPGALEVYNWLMENAQYSPDGSLVLTPGEANGTVAIPAYDPDNLGDQEGLQQKLSEMGLPSPDEMFKRAADGVSGTCTNKDALKRRHLSGQSIFQKGSTPIAYGGKVLLHRRNVEKLKHHLYRRSWDEFCDGTASDILGTLSESYEGIHAGICTGHELYENRDAIHCFFTGCGSSHTIKTTTYQFKGDWQVKIPTISQPLLTQGPAKTFSCVTCSFNMDSVIFSGSIVLQMTDNGPSSATSAVVTHGVTGGTTASVRIQSDSAWQGSWDHIFDGVTLGTITLDNAFAITPQVFYRIGYQFSTDSAVDVTGGAGYSWDDASINMNILNHASDSKRNWTPNVNWILPQFNTGAKVSINSFSQWIVDLKVVVQGNMVFNPRMFSSNSVGMSSQYNFVASNGCPANSLSVSTYVSNDNWININDGSSLPVVLSSGENGRRNQCFNVPSVWPAPDEIASVAPSAGDFCTSLIGYNPPTKRTTLTQVKTVPSTIVVSTSVTSTITTTFTVTSSTSSSYDMTLTAPATTSTVYQTSTVTMGGSYAPVYRRDVVPTPAPRGAFDRRAIAVPTGMAGWPIDKISYACSQIATGTNYISQTNTVTVTSGVTTSTATQVFNANGPLVTTTTTFTFYEFTGFTTTTTPAAATATSCPVSPAGASCFRLAVQGGSWLEGSYLGINLQGSHNYAGINRAGTEASSWEPGVYTETFYLDANGHLVVPAGGGRSPYVMLDVDQNAPYIQRAPLMGLPQYFASYWQHVDVAKCVIDASDICHKTLTCQLRDQIGFYVRQPFYQAWETSPDYQFDLEECESGDGPCPPIKPSGLGWYDALSLYRITWGNPTGDSQYIPVTLGVEDAPCPCDFLNVNYMGYE</sequence>
<dbReference type="Pfam" id="PF14295">
    <property type="entry name" value="PAN_4"/>
    <property type="match status" value="4"/>
</dbReference>
<organism evidence="6 7">
    <name type="scientific">Trichoderma simmonsii</name>
    <dbReference type="NCBI Taxonomy" id="1491479"/>
    <lineage>
        <taxon>Eukaryota</taxon>
        <taxon>Fungi</taxon>
        <taxon>Dikarya</taxon>
        <taxon>Ascomycota</taxon>
        <taxon>Pezizomycotina</taxon>
        <taxon>Sordariomycetes</taxon>
        <taxon>Hypocreomycetidae</taxon>
        <taxon>Hypocreales</taxon>
        <taxon>Hypocreaceae</taxon>
        <taxon>Trichoderma</taxon>
    </lineage>
</organism>
<keyword evidence="1" id="KW-0677">Repeat</keyword>
<dbReference type="InterPro" id="IPR054293">
    <property type="entry name" value="DUF7029"/>
</dbReference>
<evidence type="ECO:0000256" key="4">
    <source>
        <dbReference type="SAM" id="SignalP"/>
    </source>
</evidence>
<evidence type="ECO:0000256" key="2">
    <source>
        <dbReference type="ARBA" id="ARBA00023157"/>
    </source>
</evidence>
<evidence type="ECO:0000259" key="5">
    <source>
        <dbReference type="PROSITE" id="PS50948"/>
    </source>
</evidence>
<accession>A0A8G0L6Y1</accession>
<dbReference type="Pfam" id="PF25485">
    <property type="entry name" value="DUF7908"/>
    <property type="match status" value="1"/>
</dbReference>
<dbReference type="Proteomes" id="UP000826661">
    <property type="component" value="Chromosome II"/>
</dbReference>
<dbReference type="InterPro" id="IPR057230">
    <property type="entry name" value="DUF7908"/>
</dbReference>
<dbReference type="Pfam" id="PF22974">
    <property type="entry name" value="DUF7029"/>
    <property type="match status" value="1"/>
</dbReference>
<keyword evidence="4" id="KW-0732">Signal</keyword>
<evidence type="ECO:0000256" key="1">
    <source>
        <dbReference type="ARBA" id="ARBA00022737"/>
    </source>
</evidence>
<name>A0A8G0L6Y1_9HYPO</name>
<feature type="chain" id="PRO_5034888588" description="Apple domain-containing protein" evidence="4">
    <location>
        <begin position="23"/>
        <end position="1702"/>
    </location>
</feature>
<dbReference type="GO" id="GO:0006508">
    <property type="term" value="P:proteolysis"/>
    <property type="evidence" value="ECO:0007669"/>
    <property type="project" value="InterPro"/>
</dbReference>
<dbReference type="Gene3D" id="3.50.4.10">
    <property type="entry name" value="Hepatocyte Growth Factor"/>
    <property type="match status" value="2"/>
</dbReference>
<dbReference type="GO" id="GO:0005576">
    <property type="term" value="C:extracellular region"/>
    <property type="evidence" value="ECO:0007669"/>
    <property type="project" value="InterPro"/>
</dbReference>
<proteinExistence type="predicted"/>
<evidence type="ECO:0000313" key="6">
    <source>
        <dbReference type="EMBL" id="QYS95292.1"/>
    </source>
</evidence>
<feature type="region of interest" description="Disordered" evidence="3">
    <location>
        <begin position="383"/>
        <end position="471"/>
    </location>
</feature>
<feature type="domain" description="Apple" evidence="5">
    <location>
        <begin position="41"/>
        <end position="121"/>
    </location>
</feature>
<dbReference type="EMBL" id="CP075865">
    <property type="protein sequence ID" value="QYS95292.1"/>
    <property type="molecule type" value="Genomic_DNA"/>
</dbReference>
<dbReference type="SMART" id="SM00223">
    <property type="entry name" value="APPLE"/>
    <property type="match status" value="1"/>
</dbReference>
<dbReference type="PANTHER" id="PTHR33946">
    <property type="match status" value="1"/>
</dbReference>
<dbReference type="PROSITE" id="PS50948">
    <property type="entry name" value="PAN"/>
    <property type="match status" value="1"/>
</dbReference>
<keyword evidence="2" id="KW-1015">Disulfide bond</keyword>
<dbReference type="InterPro" id="IPR003609">
    <property type="entry name" value="Pan_app"/>
</dbReference>
<dbReference type="InterPro" id="IPR000177">
    <property type="entry name" value="Apple"/>
</dbReference>
<evidence type="ECO:0000313" key="7">
    <source>
        <dbReference type="Proteomes" id="UP000826661"/>
    </source>
</evidence>
<evidence type="ECO:0000256" key="3">
    <source>
        <dbReference type="SAM" id="MobiDB-lite"/>
    </source>
</evidence>